<dbReference type="AlphaFoldDB" id="A0AAN1PJE8"/>
<organism evidence="1 2">
    <name type="scientific">Acetobacter pomorum</name>
    <dbReference type="NCBI Taxonomy" id="65959"/>
    <lineage>
        <taxon>Bacteria</taxon>
        <taxon>Pseudomonadati</taxon>
        <taxon>Pseudomonadota</taxon>
        <taxon>Alphaproteobacteria</taxon>
        <taxon>Acetobacterales</taxon>
        <taxon>Acetobacteraceae</taxon>
        <taxon>Acetobacter</taxon>
    </lineage>
</organism>
<protein>
    <submittedName>
        <fullName evidence="1">Uncharacterized protein</fullName>
    </submittedName>
</protein>
<gene>
    <name evidence="1" type="ORF">CJF59_12315</name>
</gene>
<name>A0AAN1PJE8_9PROT</name>
<sequence>MKILYLKTEHTKFLQNKFNKNIDCILFYKEFLNFITLLSVFQKIFKTDLPHWNKSFHACKNLGSLS</sequence>
<dbReference type="EMBL" id="CP023189">
    <property type="protein sequence ID" value="AXN01242.1"/>
    <property type="molecule type" value="Genomic_DNA"/>
</dbReference>
<evidence type="ECO:0000313" key="1">
    <source>
        <dbReference type="EMBL" id="AXN01242.1"/>
    </source>
</evidence>
<reference evidence="1 2" key="1">
    <citation type="submission" date="2017-09" db="EMBL/GenBank/DDBJ databases">
        <authorList>
            <person name="Kim K.H."/>
            <person name="Chun B.H."/>
            <person name="Han G.S."/>
            <person name="Hyun S.G."/>
            <person name="Jeon C.O."/>
        </authorList>
    </citation>
    <scope>NUCLEOTIDE SEQUENCE [LARGE SCALE GENOMIC DNA]</scope>
    <source>
        <strain evidence="1 2">SH</strain>
    </source>
</reference>
<dbReference type="Proteomes" id="UP000256572">
    <property type="component" value="Chromosome"/>
</dbReference>
<accession>A0AAN1PJE8</accession>
<evidence type="ECO:0000313" key="2">
    <source>
        <dbReference type="Proteomes" id="UP000256572"/>
    </source>
</evidence>
<reference evidence="1 2" key="2">
    <citation type="submission" date="2018-08" db="EMBL/GenBank/DDBJ databases">
        <title>Acetobacter oryzifermentans sp. nov., isolated from Korea traditional vinegar and reclassification of Acetobacter pasteurianus subsp. ascendens (Henneberg 1898) as Acetobacter ascendens comb. nov.</title>
        <authorList>
            <person name="Cho G.Y."/>
            <person name="Lee S.H."/>
        </authorList>
    </citation>
    <scope>NUCLEOTIDE SEQUENCE [LARGE SCALE GENOMIC DNA]</scope>
    <source>
        <strain evidence="1 2">SH</strain>
    </source>
</reference>
<proteinExistence type="predicted"/>